<proteinExistence type="predicted"/>
<name>A0A914QGV2_9BILA</name>
<evidence type="ECO:0000313" key="1">
    <source>
        <dbReference type="Proteomes" id="UP000887578"/>
    </source>
</evidence>
<dbReference type="WBParaSite" id="PDA_v2.g31111.t1">
    <property type="protein sequence ID" value="PDA_v2.g31111.t1"/>
    <property type="gene ID" value="PDA_v2.g31111"/>
</dbReference>
<dbReference type="AlphaFoldDB" id="A0A914QGV2"/>
<evidence type="ECO:0000313" key="2">
    <source>
        <dbReference type="WBParaSite" id="PDA_v2.g31111.t1"/>
    </source>
</evidence>
<sequence length="122" mass="13309">MGGIQQQANSIECVCRNSPCGYQPSFTPGQMVTFTPPEGSVSPANIPDSRCYYRHQVTCNDNKIRTMIRFTNIVGGMNSEDLPNPYDVFCPAGFTGYLYVSGDGQLKEAFELPPGAAIYCPP</sequence>
<organism evidence="1 2">
    <name type="scientific">Panagrolaimus davidi</name>
    <dbReference type="NCBI Taxonomy" id="227884"/>
    <lineage>
        <taxon>Eukaryota</taxon>
        <taxon>Metazoa</taxon>
        <taxon>Ecdysozoa</taxon>
        <taxon>Nematoda</taxon>
        <taxon>Chromadorea</taxon>
        <taxon>Rhabditida</taxon>
        <taxon>Tylenchina</taxon>
        <taxon>Panagrolaimomorpha</taxon>
        <taxon>Panagrolaimoidea</taxon>
        <taxon>Panagrolaimidae</taxon>
        <taxon>Panagrolaimus</taxon>
    </lineage>
</organism>
<accession>A0A914QGV2</accession>
<reference evidence="2" key="1">
    <citation type="submission" date="2022-11" db="UniProtKB">
        <authorList>
            <consortium name="WormBaseParasite"/>
        </authorList>
    </citation>
    <scope>IDENTIFICATION</scope>
</reference>
<keyword evidence="1" id="KW-1185">Reference proteome</keyword>
<protein>
    <submittedName>
        <fullName evidence="2">Uncharacterized protein</fullName>
    </submittedName>
</protein>
<dbReference type="Proteomes" id="UP000887578">
    <property type="component" value="Unplaced"/>
</dbReference>